<evidence type="ECO:0000313" key="1">
    <source>
        <dbReference type="EMBL" id="GAL85578.1"/>
    </source>
</evidence>
<keyword evidence="2" id="KW-1185">Reference proteome</keyword>
<evidence type="ECO:0000313" key="2">
    <source>
        <dbReference type="Proteomes" id="UP000030185"/>
    </source>
</evidence>
<proteinExistence type="predicted"/>
<name>A0A098LHD9_9BACT</name>
<protein>
    <submittedName>
        <fullName evidence="1">Uncharacterized protein</fullName>
    </submittedName>
</protein>
<dbReference type="AlphaFoldDB" id="A0A098LHD9"/>
<reference evidence="1 2" key="1">
    <citation type="submission" date="2014-09" db="EMBL/GenBank/DDBJ databases">
        <title>Sporocytophaga myxococcoides PG-01 genome sequencing.</title>
        <authorList>
            <person name="Liu L."/>
            <person name="Gao P.J."/>
            <person name="Chen G.J."/>
            <person name="Wang L.S."/>
        </authorList>
    </citation>
    <scope>NUCLEOTIDE SEQUENCE [LARGE SCALE GENOMIC DNA]</scope>
    <source>
        <strain evidence="1 2">PG-01</strain>
    </source>
</reference>
<sequence>MKIVVKGYVGRIDAKIYVGQTLPFFKKNKYPFSEQYIKDAIVTISDGNDTVLLSYNTHNYSEENAFYTSLDLLPFDFIPGQKLFLNINLPDGRHVDAVTTVPDEIDVSISKIDSMYVDNMWLNGYRVINNSLNPDYEQRFGVGYMYYSKLLNSSKDTIRDNRGSGTESMKDMLDEMTYDIPFYYKKDLYRDGGEYISYRRYEFFNFFSFTKNLKDYNLGKRFSDRPLIKDPIFSKDSLDFYEEPLFTEPFYYNYYSNINGGLGFFEAYQEKIVYVR</sequence>
<gene>
    <name evidence="1" type="ORF">MYP_2807</name>
</gene>
<organism evidence="1 2">
    <name type="scientific">Sporocytophaga myxococcoides</name>
    <dbReference type="NCBI Taxonomy" id="153721"/>
    <lineage>
        <taxon>Bacteria</taxon>
        <taxon>Pseudomonadati</taxon>
        <taxon>Bacteroidota</taxon>
        <taxon>Cytophagia</taxon>
        <taxon>Cytophagales</taxon>
        <taxon>Cytophagaceae</taxon>
        <taxon>Sporocytophaga</taxon>
    </lineage>
</organism>
<dbReference type="Proteomes" id="UP000030185">
    <property type="component" value="Unassembled WGS sequence"/>
</dbReference>
<comment type="caution">
    <text evidence="1">The sequence shown here is derived from an EMBL/GenBank/DDBJ whole genome shotgun (WGS) entry which is preliminary data.</text>
</comment>
<accession>A0A098LHD9</accession>
<dbReference type="EMBL" id="BBLT01000005">
    <property type="protein sequence ID" value="GAL85578.1"/>
    <property type="molecule type" value="Genomic_DNA"/>
</dbReference>